<sequence>MECCIMFLVLFKIITFPKSLEIIQIQNSILPISLGKAYVSSKHIHLIYHIDLNKIQEIILKYQREIDNYKSSKLNFAQTANYQYLRHSNEININTLEEILNENLRIKRGLINLGGKISKALFGTLDSDDELLYKNYFNTIKNNEDKLMKNQKQIATIVNDLKNKFNNKFQEMSVNLKLLQIVPQLREVQQMHLLLFQLKDIKNVLDEIQTAVSFARLHLLHGSILPYSKFLQLIKNNDIIPVYHLKDYYQLCHTKVMFRNKILLFLISIPLVQRKYYDLYRFYYLPQNNLTVPYTNPYLLSQNGILIWSTKQCHPIEDDYLCDQDSLIETPKCMKDILKNHLENCPRIETHMSSNLQLLENGNILSVENKRITETCHEQTKYYFVPPMAILRTKCTISNLNKEIIPTDIVDEEKYIILPKWPTRHEDIKNEEKEEFKKAEIPDIELEELDQWNPHKNNFLLFLYFVIVMFIIISMYFILKYYKGTNCLKSYRKATPEGDTFNQNGEELDNPNLIFL</sequence>
<keyword evidence="2" id="KW-0732">Signal</keyword>
<keyword evidence="1" id="KW-0472">Membrane</keyword>
<organism evidence="3 4">
    <name type="scientific">Henosepilachna vigintioctopunctata</name>
    <dbReference type="NCBI Taxonomy" id="420089"/>
    <lineage>
        <taxon>Eukaryota</taxon>
        <taxon>Metazoa</taxon>
        <taxon>Ecdysozoa</taxon>
        <taxon>Arthropoda</taxon>
        <taxon>Hexapoda</taxon>
        <taxon>Insecta</taxon>
        <taxon>Pterygota</taxon>
        <taxon>Neoptera</taxon>
        <taxon>Endopterygota</taxon>
        <taxon>Coleoptera</taxon>
        <taxon>Polyphaga</taxon>
        <taxon>Cucujiformia</taxon>
        <taxon>Coccinelloidea</taxon>
        <taxon>Coccinellidae</taxon>
        <taxon>Epilachninae</taxon>
        <taxon>Epilachnini</taxon>
        <taxon>Henosepilachna</taxon>
    </lineage>
</organism>
<evidence type="ECO:0008006" key="5">
    <source>
        <dbReference type="Google" id="ProtNLM"/>
    </source>
</evidence>
<feature type="signal peptide" evidence="2">
    <location>
        <begin position="1"/>
        <end position="19"/>
    </location>
</feature>
<reference evidence="3 4" key="1">
    <citation type="submission" date="2023-03" db="EMBL/GenBank/DDBJ databases">
        <title>Genome insight into feeding habits of ladybird beetles.</title>
        <authorList>
            <person name="Li H.-S."/>
            <person name="Huang Y.-H."/>
            <person name="Pang H."/>
        </authorList>
    </citation>
    <scope>NUCLEOTIDE SEQUENCE [LARGE SCALE GENOMIC DNA]</scope>
    <source>
        <strain evidence="3">SYSU_2023b</strain>
        <tissue evidence="3">Whole body</tissue>
    </source>
</reference>
<accession>A0AAW1UG59</accession>
<name>A0AAW1UG59_9CUCU</name>
<evidence type="ECO:0000256" key="2">
    <source>
        <dbReference type="SAM" id="SignalP"/>
    </source>
</evidence>
<feature type="transmembrane region" description="Helical" evidence="1">
    <location>
        <begin position="459"/>
        <end position="479"/>
    </location>
</feature>
<evidence type="ECO:0000313" key="4">
    <source>
        <dbReference type="Proteomes" id="UP001431783"/>
    </source>
</evidence>
<comment type="caution">
    <text evidence="3">The sequence shown here is derived from an EMBL/GenBank/DDBJ whole genome shotgun (WGS) entry which is preliminary data.</text>
</comment>
<dbReference type="EMBL" id="JARQZJ010000060">
    <property type="protein sequence ID" value="KAK9878791.1"/>
    <property type="molecule type" value="Genomic_DNA"/>
</dbReference>
<gene>
    <name evidence="3" type="ORF">WA026_023856</name>
</gene>
<dbReference type="Proteomes" id="UP001431783">
    <property type="component" value="Unassembled WGS sequence"/>
</dbReference>
<keyword evidence="1" id="KW-0812">Transmembrane</keyword>
<proteinExistence type="predicted"/>
<dbReference type="Pfam" id="PF12259">
    <property type="entry name" value="Baculo_F"/>
    <property type="match status" value="1"/>
</dbReference>
<dbReference type="InterPro" id="IPR022048">
    <property type="entry name" value="Envelope_fusion-like"/>
</dbReference>
<keyword evidence="4" id="KW-1185">Reference proteome</keyword>
<feature type="chain" id="PRO_5043553567" description="Envelope protein" evidence="2">
    <location>
        <begin position="20"/>
        <end position="516"/>
    </location>
</feature>
<evidence type="ECO:0000256" key="1">
    <source>
        <dbReference type="SAM" id="Phobius"/>
    </source>
</evidence>
<keyword evidence="1" id="KW-1133">Transmembrane helix</keyword>
<evidence type="ECO:0000313" key="3">
    <source>
        <dbReference type="EMBL" id="KAK9878791.1"/>
    </source>
</evidence>
<protein>
    <recommendedName>
        <fullName evidence="5">Envelope protein</fullName>
    </recommendedName>
</protein>
<dbReference type="AlphaFoldDB" id="A0AAW1UG59"/>